<gene>
    <name evidence="2" type="ORF">NTEN_LOCUS2552</name>
</gene>
<sequence>MPRRPPNSPEPDRIRTSFPICGTPWRGRGMNEIPLHAVRLTPSRVAASATSVFLLGVAVSRLRSAVVREFSRRSKGWRAIELGSFTSRGKLSEKRYLPSLLLPTTTGPTSA</sequence>
<dbReference type="EMBL" id="CADCXU010004084">
    <property type="protein sequence ID" value="CAA9995819.1"/>
    <property type="molecule type" value="Genomic_DNA"/>
</dbReference>
<evidence type="ECO:0000313" key="2">
    <source>
        <dbReference type="EMBL" id="CAA9995819.1"/>
    </source>
</evidence>
<accession>A0A6H5G1W4</accession>
<name>A0A6H5G1W4_9HEMI</name>
<evidence type="ECO:0000256" key="1">
    <source>
        <dbReference type="SAM" id="MobiDB-lite"/>
    </source>
</evidence>
<dbReference type="AlphaFoldDB" id="A0A6H5G1W4"/>
<reference evidence="2 3" key="1">
    <citation type="submission" date="2020-02" db="EMBL/GenBank/DDBJ databases">
        <authorList>
            <person name="Ferguson B K."/>
        </authorList>
    </citation>
    <scope>NUCLEOTIDE SEQUENCE [LARGE SCALE GENOMIC DNA]</scope>
</reference>
<organism evidence="2 3">
    <name type="scientific">Nesidiocoris tenuis</name>
    <dbReference type="NCBI Taxonomy" id="355587"/>
    <lineage>
        <taxon>Eukaryota</taxon>
        <taxon>Metazoa</taxon>
        <taxon>Ecdysozoa</taxon>
        <taxon>Arthropoda</taxon>
        <taxon>Hexapoda</taxon>
        <taxon>Insecta</taxon>
        <taxon>Pterygota</taxon>
        <taxon>Neoptera</taxon>
        <taxon>Paraneoptera</taxon>
        <taxon>Hemiptera</taxon>
        <taxon>Heteroptera</taxon>
        <taxon>Panheteroptera</taxon>
        <taxon>Cimicomorpha</taxon>
        <taxon>Miridae</taxon>
        <taxon>Dicyphina</taxon>
        <taxon>Nesidiocoris</taxon>
    </lineage>
</organism>
<dbReference type="Proteomes" id="UP000479000">
    <property type="component" value="Unassembled WGS sequence"/>
</dbReference>
<keyword evidence="3" id="KW-1185">Reference proteome</keyword>
<feature type="region of interest" description="Disordered" evidence="1">
    <location>
        <begin position="1"/>
        <end position="21"/>
    </location>
</feature>
<protein>
    <submittedName>
        <fullName evidence="2">Uncharacterized protein</fullName>
    </submittedName>
</protein>
<proteinExistence type="predicted"/>
<evidence type="ECO:0000313" key="3">
    <source>
        <dbReference type="Proteomes" id="UP000479000"/>
    </source>
</evidence>
<feature type="non-terminal residue" evidence="2">
    <location>
        <position position="111"/>
    </location>
</feature>